<dbReference type="Proteomes" id="UP001049176">
    <property type="component" value="Chromosome 1"/>
</dbReference>
<feature type="compositionally biased region" description="Basic and acidic residues" evidence="1">
    <location>
        <begin position="300"/>
        <end position="315"/>
    </location>
</feature>
<dbReference type="GeneID" id="66069821"/>
<reference evidence="2" key="1">
    <citation type="journal article" date="2021" name="Genome Biol. Evol.">
        <title>The assembled and annotated genome of the fairy-ring fungus Marasmius oreades.</title>
        <authorList>
            <person name="Hiltunen M."/>
            <person name="Ament-Velasquez S.L."/>
            <person name="Johannesson H."/>
        </authorList>
    </citation>
    <scope>NUCLEOTIDE SEQUENCE</scope>
    <source>
        <strain evidence="2">03SP1</strain>
    </source>
</reference>
<dbReference type="AlphaFoldDB" id="A0A9P7V1X3"/>
<name>A0A9P7V1X3_9AGAR</name>
<proteinExistence type="predicted"/>
<evidence type="ECO:0000256" key="1">
    <source>
        <dbReference type="SAM" id="MobiDB-lite"/>
    </source>
</evidence>
<accession>A0A9P7V1X3</accession>
<feature type="region of interest" description="Disordered" evidence="1">
    <location>
        <begin position="1"/>
        <end position="22"/>
    </location>
</feature>
<protein>
    <submittedName>
        <fullName evidence="2">Uncharacterized protein</fullName>
    </submittedName>
</protein>
<comment type="caution">
    <text evidence="2">The sequence shown here is derived from an EMBL/GenBank/DDBJ whole genome shotgun (WGS) entry which is preliminary data.</text>
</comment>
<dbReference type="RefSeq" id="XP_043015311.1">
    <property type="nucleotide sequence ID" value="XM_043146608.1"/>
</dbReference>
<dbReference type="OrthoDB" id="2163491at2759"/>
<feature type="region of interest" description="Disordered" evidence="1">
    <location>
        <begin position="295"/>
        <end position="324"/>
    </location>
</feature>
<evidence type="ECO:0000313" key="3">
    <source>
        <dbReference type="Proteomes" id="UP001049176"/>
    </source>
</evidence>
<organism evidence="2 3">
    <name type="scientific">Marasmius oreades</name>
    <name type="common">fairy-ring Marasmius</name>
    <dbReference type="NCBI Taxonomy" id="181124"/>
    <lineage>
        <taxon>Eukaryota</taxon>
        <taxon>Fungi</taxon>
        <taxon>Dikarya</taxon>
        <taxon>Basidiomycota</taxon>
        <taxon>Agaricomycotina</taxon>
        <taxon>Agaricomycetes</taxon>
        <taxon>Agaricomycetidae</taxon>
        <taxon>Agaricales</taxon>
        <taxon>Marasmiineae</taxon>
        <taxon>Marasmiaceae</taxon>
        <taxon>Marasmius</taxon>
    </lineage>
</organism>
<keyword evidence="3" id="KW-1185">Reference proteome</keyword>
<gene>
    <name evidence="2" type="ORF">E1B28_000745</name>
</gene>
<dbReference type="EMBL" id="CM032181">
    <property type="protein sequence ID" value="KAG7098841.1"/>
    <property type="molecule type" value="Genomic_DNA"/>
</dbReference>
<evidence type="ECO:0000313" key="2">
    <source>
        <dbReference type="EMBL" id="KAG7098841.1"/>
    </source>
</evidence>
<sequence length="538" mass="61192">MKTVRERSKVRTKRRSSSNGKILSTHRTLLTFPHRFLGTKWIRGRGSGRNVNLITAQRNPAMTLPMPEYASNNSSSRVVKLENDVLSVDTGSNGLMSKPLTAEPKPRLRKHPPIWSVSRQEVCETFDWFRSYQGGVYFSKDVVKGYLLGGFSSRRDGFFLEGRLIISHGGGKSESLSSVKGHMKLQGAGNQTAGDKSVRALLNNYERGLPLVLLVDHKYTHFPYDLRGSNISYAVLGLYFIAHAWAEREIVGGKNVIRYKFAFHWIDNADPWWWEKDNSMDVAMATGSSDELVYPSEDGGLPRRTPEKDRVEPLSKRRPSRDTSLYSSCRQCGIDSPQVFAIGWTCLNATCVAFWTHAGTSPPEECVYNTQFLQLLPFPNNLREELKDIRPSEPMTAPRDGITTIKSFTRGFHCQNCGRLSCRFKWQQWECSNCGQTLQVQGKMRPANELRNIHSGIALKEYVNPFSGIRRLPRRTFSDKNISGEIDTFELPDGSGNIYHVKTPAMRLAPLDEIFLEYQKQADRGELLFRRWPLRSVR</sequence>
<dbReference type="KEGG" id="more:E1B28_000745"/>